<dbReference type="SUPFAM" id="SSF55781">
    <property type="entry name" value="GAF domain-like"/>
    <property type="match status" value="1"/>
</dbReference>
<keyword evidence="12" id="KW-1133">Transmembrane helix</keyword>
<dbReference type="Gene3D" id="3.40.50.2300">
    <property type="match status" value="2"/>
</dbReference>
<evidence type="ECO:0000256" key="1">
    <source>
        <dbReference type="ARBA" id="ARBA00000085"/>
    </source>
</evidence>
<dbReference type="PATRIC" id="fig|413882.6.peg.4465"/>
<organism evidence="27 28">
    <name type="scientific">Caldimonas brevitalea</name>
    <dbReference type="NCBI Taxonomy" id="413882"/>
    <lineage>
        <taxon>Bacteria</taxon>
        <taxon>Pseudomonadati</taxon>
        <taxon>Pseudomonadota</taxon>
        <taxon>Betaproteobacteria</taxon>
        <taxon>Burkholderiales</taxon>
        <taxon>Sphaerotilaceae</taxon>
        <taxon>Caldimonas</taxon>
    </lineage>
</organism>
<evidence type="ECO:0000256" key="4">
    <source>
        <dbReference type="ARBA" id="ARBA00022475"/>
    </source>
</evidence>
<dbReference type="SMART" id="SM00073">
    <property type="entry name" value="HPT"/>
    <property type="match status" value="1"/>
</dbReference>
<dbReference type="STRING" id="413882.AAW51_4270"/>
<feature type="domain" description="PAS" evidence="24">
    <location>
        <begin position="496"/>
        <end position="569"/>
    </location>
</feature>
<feature type="modified residue" description="4-aspartylphosphate" evidence="21">
    <location>
        <position position="933"/>
    </location>
</feature>
<evidence type="ECO:0000256" key="3">
    <source>
        <dbReference type="ARBA" id="ARBA00012438"/>
    </source>
</evidence>
<evidence type="ECO:0000259" key="25">
    <source>
        <dbReference type="PROSITE" id="PS50113"/>
    </source>
</evidence>
<feature type="domain" description="PAC" evidence="25">
    <location>
        <begin position="312"/>
        <end position="368"/>
    </location>
</feature>
<dbReference type="InterPro" id="IPR003661">
    <property type="entry name" value="HisK_dim/P_dom"/>
</dbReference>
<dbReference type="PANTHER" id="PTHR45339">
    <property type="entry name" value="HYBRID SIGNAL TRANSDUCTION HISTIDINE KINASE J"/>
    <property type="match status" value="1"/>
</dbReference>
<dbReference type="SMART" id="SM00086">
    <property type="entry name" value="PAC"/>
    <property type="match status" value="3"/>
</dbReference>
<dbReference type="PROSITE" id="PS50112">
    <property type="entry name" value="PAS"/>
    <property type="match status" value="3"/>
</dbReference>
<dbReference type="InterPro" id="IPR003594">
    <property type="entry name" value="HATPase_dom"/>
</dbReference>
<evidence type="ECO:0000256" key="18">
    <source>
        <dbReference type="ARBA" id="ARBA00068150"/>
    </source>
</evidence>
<dbReference type="CDD" id="cd00130">
    <property type="entry name" value="PAS"/>
    <property type="match status" value="2"/>
</dbReference>
<dbReference type="Gene3D" id="3.30.450.40">
    <property type="match status" value="1"/>
</dbReference>
<dbReference type="InterPro" id="IPR036097">
    <property type="entry name" value="HisK_dim/P_sf"/>
</dbReference>
<feature type="domain" description="HPt" evidence="26">
    <location>
        <begin position="1193"/>
        <end position="1290"/>
    </location>
</feature>
<keyword evidence="8" id="KW-0732">Signal</keyword>
<evidence type="ECO:0000256" key="9">
    <source>
        <dbReference type="ARBA" id="ARBA00022741"/>
    </source>
</evidence>
<dbReference type="InterPro" id="IPR013656">
    <property type="entry name" value="PAS_4"/>
</dbReference>
<evidence type="ECO:0000256" key="2">
    <source>
        <dbReference type="ARBA" id="ARBA00004651"/>
    </source>
</evidence>
<dbReference type="GO" id="GO:0005524">
    <property type="term" value="F:ATP binding"/>
    <property type="evidence" value="ECO:0007669"/>
    <property type="project" value="UniProtKB-KW"/>
</dbReference>
<evidence type="ECO:0000256" key="13">
    <source>
        <dbReference type="ARBA" id="ARBA00023012"/>
    </source>
</evidence>
<dbReference type="OrthoDB" id="5290456at2"/>
<feature type="modified residue" description="Phosphohistidine" evidence="20">
    <location>
        <position position="1232"/>
    </location>
</feature>
<dbReference type="InterPro" id="IPR005467">
    <property type="entry name" value="His_kinase_dom"/>
</dbReference>
<dbReference type="PROSITE" id="PS50113">
    <property type="entry name" value="PAC"/>
    <property type="match status" value="2"/>
</dbReference>
<dbReference type="InterPro" id="IPR036641">
    <property type="entry name" value="HPT_dom_sf"/>
</dbReference>
<evidence type="ECO:0000256" key="10">
    <source>
        <dbReference type="ARBA" id="ARBA00022777"/>
    </source>
</evidence>
<dbReference type="SUPFAM" id="SSF55874">
    <property type="entry name" value="ATPase domain of HSP90 chaperone/DNA topoisomerase II/histidine kinase"/>
    <property type="match status" value="1"/>
</dbReference>
<dbReference type="PRINTS" id="PR00344">
    <property type="entry name" value="BCTRLSENSOR"/>
</dbReference>
<dbReference type="FunFam" id="1.10.287.130:FF:000002">
    <property type="entry name" value="Two-component osmosensing histidine kinase"/>
    <property type="match status" value="1"/>
</dbReference>
<feature type="domain" description="PAC" evidence="25">
    <location>
        <begin position="443"/>
        <end position="495"/>
    </location>
</feature>
<dbReference type="SUPFAM" id="SSF47384">
    <property type="entry name" value="Homodimeric domain of signal transducing histidine kinase"/>
    <property type="match status" value="1"/>
</dbReference>
<evidence type="ECO:0000259" key="23">
    <source>
        <dbReference type="PROSITE" id="PS50110"/>
    </source>
</evidence>
<gene>
    <name evidence="27" type="ORF">AAW51_4270</name>
</gene>
<dbReference type="SMART" id="SM00448">
    <property type="entry name" value="REC"/>
    <property type="match status" value="2"/>
</dbReference>
<dbReference type="Pfam" id="PF13426">
    <property type="entry name" value="PAS_9"/>
    <property type="match status" value="1"/>
</dbReference>
<dbReference type="Pfam" id="PF00072">
    <property type="entry name" value="Response_reg"/>
    <property type="match status" value="2"/>
</dbReference>
<evidence type="ECO:0000256" key="16">
    <source>
        <dbReference type="ARBA" id="ARBA00058004"/>
    </source>
</evidence>
<evidence type="ECO:0000256" key="21">
    <source>
        <dbReference type="PROSITE-ProRule" id="PRU00169"/>
    </source>
</evidence>
<sequence>MNRSTTKRLAAVGLLGAAGWLTALLGPVPLAATASLALVVALAFAWRDGRRAADAVLPPSPPADADALRRRLAATEGVIAAVAQARGLGPALEAVGRLVADHLRADAWAVLRVEDWNGTTGLVLPWDERDDGREDRIDLGLLDTVHSEDELSGRALARHRPVLCRELRASGHRLRPRKARQGLAVPVWGDDAPLALIEWYDVQQEPDDDALTLLSIAMGQLSLLAGRETAHKSMLRSVERSRRLAMVADRVASGVVIADGRGRIEWVNDAFSGITGWPAQAALGRECWSLMSGTSDTAADTLRRAVEARQNFRFEFSARRRTPDGQTEPFWAEIDAAYVLDEQGERFVFLGVLSDITERQQRAEQVENERARLNDLIEHLPVSLFVVEPQEMKVVAVNRHAEMEFALKREEMIGKPPLEAYGRQVQALIGPSVARALAGVESIEDEFTWRNARRGERYLNMRYLALRDDDGTPSALLVLARDLTERRRAEGALVESEARFKEFADAIDDHLFITNPERSHFVYVSPRLQAFWGVTAEEHAEDPQRYLRLSPSDDHEQARERERQLLPVDYVHRLEHPTRGTRWLRTRTRAHRLPSGEIRVYGLCTDITVEHEREQELQRARDAAEAASQAKSQFMANMSHEIRTPMNGILGMTELLLGTTLTEKQRRFAHAVYRSGESLLEIINDILDFSKIEAGKLELAPTDFVLRAVVEDTLELMAPRAHEKSLELNFREQPGLPSTVHGDPLRLRQVLTNLVANAIKFTERGEVVVDVQQVEGEAVDGQLWVEFAIKDTGIGIEPEVLPRLFNAFTQAHGGMARRYGGTGLGLAISRQLAELMGGSISVQSVPGLGSQFRVRLPLGEVADDSAAGPLDGPDMPALRVLVVEDHDTNRTVLENILGAWGMRVTLAVDGAEALDLLRRDRAAGGRFDLALVDMAMPRMDGVQLAQAVRAEPDLAPVKLMLLSSVSSPDDVRVAHDAGFDRFVAKPVRKIELRQAIMGLFGGVMREREQALPSLDREVLVIEDNHVNQEVMHQMLRRLGCRTRIAHSGPEGLRALCEHRFDLVLMDIQMPGMDGVEALRWFRQGSGGRFDFVTPSHTPVLAVTANALGGDEARYLAHGFDDYLSKPFRQNQLLAVLTRWLQAAPAGAPNATQEAPRRLAAEPVNTEPNMFTPDPNVFDPEAVARLRELDPHGQNKLLPRLFRTFQASLLKLVPQMVEAAQVNDGNAVRFTAHTLKSSSASVGALQLSALCAELESAVRGGDAGPFGDRVDVLQREAQRVLDSLGHLLESA</sequence>
<protein>
    <recommendedName>
        <fullName evidence="18">Sensory/regulatory protein RpfC</fullName>
        <ecNumber evidence="3">2.7.13.3</ecNumber>
    </recommendedName>
    <alternativeName>
        <fullName evidence="19">Virulence sensor protein BvgS</fullName>
    </alternativeName>
</protein>
<dbReference type="SUPFAM" id="SSF47226">
    <property type="entry name" value="Histidine-containing phosphotransfer domain, HPT domain"/>
    <property type="match status" value="1"/>
</dbReference>
<dbReference type="Pfam" id="PF01627">
    <property type="entry name" value="Hpt"/>
    <property type="match status" value="1"/>
</dbReference>
<evidence type="ECO:0000256" key="14">
    <source>
        <dbReference type="ARBA" id="ARBA00023026"/>
    </source>
</evidence>
<keyword evidence="5 21" id="KW-0597">Phosphoprotein</keyword>
<dbReference type="PROSITE" id="PS50894">
    <property type="entry name" value="HPT"/>
    <property type="match status" value="1"/>
</dbReference>
<evidence type="ECO:0000256" key="17">
    <source>
        <dbReference type="ARBA" id="ARBA00064003"/>
    </source>
</evidence>
<dbReference type="InterPro" id="IPR011006">
    <property type="entry name" value="CheY-like_superfamily"/>
</dbReference>
<dbReference type="InterPro" id="IPR008207">
    <property type="entry name" value="Sig_transdc_His_kin_Hpt_dom"/>
</dbReference>
<keyword evidence="9" id="KW-0547">Nucleotide-binding</keyword>
<evidence type="ECO:0000256" key="15">
    <source>
        <dbReference type="ARBA" id="ARBA00023136"/>
    </source>
</evidence>
<dbReference type="InterPro" id="IPR001789">
    <property type="entry name" value="Sig_transdc_resp-reg_receiver"/>
</dbReference>
<dbReference type="Pfam" id="PF00512">
    <property type="entry name" value="HisKA"/>
    <property type="match status" value="1"/>
</dbReference>
<dbReference type="CDD" id="cd16922">
    <property type="entry name" value="HATPase_EvgS-ArcB-TorS-like"/>
    <property type="match status" value="1"/>
</dbReference>
<dbReference type="PANTHER" id="PTHR45339:SF1">
    <property type="entry name" value="HYBRID SIGNAL TRANSDUCTION HISTIDINE KINASE J"/>
    <property type="match status" value="1"/>
</dbReference>
<dbReference type="Gene3D" id="1.10.287.130">
    <property type="match status" value="1"/>
</dbReference>
<dbReference type="InterPro" id="IPR000700">
    <property type="entry name" value="PAS-assoc_C"/>
</dbReference>
<evidence type="ECO:0000313" key="28">
    <source>
        <dbReference type="Proteomes" id="UP000035352"/>
    </source>
</evidence>
<feature type="domain" description="PAS" evidence="24">
    <location>
        <begin position="369"/>
        <end position="415"/>
    </location>
</feature>
<dbReference type="SMART" id="SM00091">
    <property type="entry name" value="PAS"/>
    <property type="match status" value="3"/>
</dbReference>
<evidence type="ECO:0000256" key="5">
    <source>
        <dbReference type="ARBA" id="ARBA00022553"/>
    </source>
</evidence>
<keyword evidence="28" id="KW-1185">Reference proteome</keyword>
<dbReference type="InterPro" id="IPR029016">
    <property type="entry name" value="GAF-like_dom_sf"/>
</dbReference>
<keyword evidence="15" id="KW-0472">Membrane</keyword>
<dbReference type="InterPro" id="IPR036890">
    <property type="entry name" value="HATPase_C_sf"/>
</dbReference>
<evidence type="ECO:0000256" key="8">
    <source>
        <dbReference type="ARBA" id="ARBA00022729"/>
    </source>
</evidence>
<evidence type="ECO:0000313" key="27">
    <source>
        <dbReference type="EMBL" id="AKJ30961.1"/>
    </source>
</evidence>
<keyword evidence="11" id="KW-0067">ATP-binding</keyword>
<dbReference type="InterPro" id="IPR004358">
    <property type="entry name" value="Sig_transdc_His_kin-like_C"/>
</dbReference>
<keyword evidence="14" id="KW-0843">Virulence</keyword>
<comment type="subcellular location">
    <subcellularLocation>
        <location evidence="2">Cell membrane</location>
        <topology evidence="2">Multi-pass membrane protein</topology>
    </subcellularLocation>
</comment>
<reference evidence="27 28" key="1">
    <citation type="submission" date="2015-05" db="EMBL/GenBank/DDBJ databases">
        <authorList>
            <person name="Tang B."/>
            <person name="Yu Y."/>
        </authorList>
    </citation>
    <scope>NUCLEOTIDE SEQUENCE [LARGE SCALE GENOMIC DNA]</scope>
    <source>
        <strain evidence="27 28">DSM 7029</strain>
    </source>
</reference>
<keyword evidence="10 27" id="KW-0418">Kinase</keyword>
<feature type="domain" description="Response regulatory" evidence="23">
    <location>
        <begin position="879"/>
        <end position="1000"/>
    </location>
</feature>
<evidence type="ECO:0000256" key="11">
    <source>
        <dbReference type="ARBA" id="ARBA00022840"/>
    </source>
</evidence>
<dbReference type="GO" id="GO:0005886">
    <property type="term" value="C:plasma membrane"/>
    <property type="evidence" value="ECO:0007669"/>
    <property type="project" value="UniProtKB-SubCell"/>
</dbReference>
<dbReference type="SUPFAM" id="SSF55785">
    <property type="entry name" value="PYP-like sensor domain (PAS domain)"/>
    <property type="match status" value="3"/>
</dbReference>
<dbReference type="InterPro" id="IPR001610">
    <property type="entry name" value="PAC"/>
</dbReference>
<evidence type="ECO:0000256" key="7">
    <source>
        <dbReference type="ARBA" id="ARBA00022692"/>
    </source>
</evidence>
<dbReference type="CDD" id="cd00082">
    <property type="entry name" value="HisKA"/>
    <property type="match status" value="1"/>
</dbReference>
<evidence type="ECO:0000256" key="20">
    <source>
        <dbReference type="PROSITE-ProRule" id="PRU00110"/>
    </source>
</evidence>
<name>A0A0G3BUC0_9BURK</name>
<dbReference type="PROSITE" id="PS50109">
    <property type="entry name" value="HIS_KIN"/>
    <property type="match status" value="1"/>
</dbReference>
<evidence type="ECO:0000256" key="19">
    <source>
        <dbReference type="ARBA" id="ARBA00070152"/>
    </source>
</evidence>
<keyword evidence="4" id="KW-1003">Cell membrane</keyword>
<dbReference type="EMBL" id="CP011371">
    <property type="protein sequence ID" value="AKJ30961.1"/>
    <property type="molecule type" value="Genomic_DNA"/>
</dbReference>
<comment type="function">
    <text evidence="16">Member of the two-component regulatory system BvgS/BvgA. Phosphorylates BvgA via a four-step phosphorelay in response to environmental signals.</text>
</comment>
<keyword evidence="7" id="KW-0812">Transmembrane</keyword>
<dbReference type="Gene3D" id="3.30.450.20">
    <property type="entry name" value="PAS domain"/>
    <property type="match status" value="3"/>
</dbReference>
<dbReference type="Pfam" id="PF02518">
    <property type="entry name" value="HATPase_c"/>
    <property type="match status" value="1"/>
</dbReference>
<dbReference type="NCBIfam" id="TIGR00229">
    <property type="entry name" value="sensory_box"/>
    <property type="match status" value="3"/>
</dbReference>
<comment type="subunit">
    <text evidence="17">At low DSF concentrations, interacts with RpfF.</text>
</comment>
<feature type="domain" description="Response regulatory" evidence="23">
    <location>
        <begin position="1017"/>
        <end position="1140"/>
    </location>
</feature>
<keyword evidence="6" id="KW-0808">Transferase</keyword>
<dbReference type="EC" id="2.7.13.3" evidence="3"/>
<dbReference type="Gene3D" id="3.30.565.10">
    <property type="entry name" value="Histidine kinase-like ATPase, C-terminal domain"/>
    <property type="match status" value="1"/>
</dbReference>
<proteinExistence type="predicted"/>
<evidence type="ECO:0000259" key="22">
    <source>
        <dbReference type="PROSITE" id="PS50109"/>
    </source>
</evidence>
<evidence type="ECO:0000256" key="6">
    <source>
        <dbReference type="ARBA" id="ARBA00022679"/>
    </source>
</evidence>
<dbReference type="Proteomes" id="UP000035352">
    <property type="component" value="Chromosome"/>
</dbReference>
<dbReference type="PROSITE" id="PS50110">
    <property type="entry name" value="RESPONSE_REGULATORY"/>
    <property type="match status" value="2"/>
</dbReference>
<comment type="catalytic activity">
    <reaction evidence="1">
        <text>ATP + protein L-histidine = ADP + protein N-phospho-L-histidine.</text>
        <dbReference type="EC" id="2.7.13.3"/>
    </reaction>
</comment>
<accession>A0A0G3BUC0</accession>
<dbReference type="FunFam" id="3.30.565.10:FF:000010">
    <property type="entry name" value="Sensor histidine kinase RcsC"/>
    <property type="match status" value="1"/>
</dbReference>
<evidence type="ECO:0000259" key="24">
    <source>
        <dbReference type="PROSITE" id="PS50112"/>
    </source>
</evidence>
<dbReference type="SMART" id="SM00387">
    <property type="entry name" value="HATPase_c"/>
    <property type="match status" value="1"/>
</dbReference>
<feature type="modified residue" description="4-aspartylphosphate" evidence="21">
    <location>
        <position position="1066"/>
    </location>
</feature>
<dbReference type="CDD" id="cd00088">
    <property type="entry name" value="HPT"/>
    <property type="match status" value="1"/>
</dbReference>
<dbReference type="Gene3D" id="1.20.120.160">
    <property type="entry name" value="HPT domain"/>
    <property type="match status" value="1"/>
</dbReference>
<dbReference type="Pfam" id="PF08448">
    <property type="entry name" value="PAS_4"/>
    <property type="match status" value="1"/>
</dbReference>
<dbReference type="CDD" id="cd17546">
    <property type="entry name" value="REC_hyHK_CKI1_RcsC-like"/>
    <property type="match status" value="2"/>
</dbReference>
<dbReference type="SMART" id="SM00388">
    <property type="entry name" value="HisKA"/>
    <property type="match status" value="1"/>
</dbReference>
<feature type="domain" description="PAS" evidence="24">
    <location>
        <begin position="240"/>
        <end position="285"/>
    </location>
</feature>
<feature type="domain" description="Histidine kinase" evidence="22">
    <location>
        <begin position="637"/>
        <end position="860"/>
    </location>
</feature>
<dbReference type="InterPro" id="IPR000014">
    <property type="entry name" value="PAS"/>
</dbReference>
<dbReference type="SUPFAM" id="SSF52172">
    <property type="entry name" value="CheY-like"/>
    <property type="match status" value="2"/>
</dbReference>
<dbReference type="RefSeq" id="WP_053013831.1">
    <property type="nucleotide sequence ID" value="NZ_CP011371.1"/>
</dbReference>
<keyword evidence="13" id="KW-0902">Two-component regulatory system</keyword>
<evidence type="ECO:0000256" key="12">
    <source>
        <dbReference type="ARBA" id="ARBA00022989"/>
    </source>
</evidence>
<dbReference type="InterPro" id="IPR035965">
    <property type="entry name" value="PAS-like_dom_sf"/>
</dbReference>
<evidence type="ECO:0000259" key="26">
    <source>
        <dbReference type="PROSITE" id="PS50894"/>
    </source>
</evidence>
<dbReference type="GO" id="GO:0000155">
    <property type="term" value="F:phosphorelay sensor kinase activity"/>
    <property type="evidence" value="ECO:0007669"/>
    <property type="project" value="InterPro"/>
</dbReference>
<dbReference type="KEGG" id="pbh:AAW51_4270"/>